<keyword evidence="4 13" id="KW-0436">Ligase</keyword>
<evidence type="ECO:0000313" key="16">
    <source>
        <dbReference type="Proteomes" id="UP000034006"/>
    </source>
</evidence>
<keyword evidence="9 13" id="KW-0694">RNA-binding</keyword>
<evidence type="ECO:0000256" key="4">
    <source>
        <dbReference type="ARBA" id="ARBA00022598"/>
    </source>
</evidence>
<dbReference type="SUPFAM" id="SSF55681">
    <property type="entry name" value="Class II aaRS and biotin synthetases"/>
    <property type="match status" value="1"/>
</dbReference>
<comment type="similarity">
    <text evidence="1 13">Belongs to the class-II aminoacyl-tRNA synthetase family.</text>
</comment>
<evidence type="ECO:0000256" key="1">
    <source>
        <dbReference type="ARBA" id="ARBA00008226"/>
    </source>
</evidence>
<evidence type="ECO:0000256" key="13">
    <source>
        <dbReference type="HAMAP-Rule" id="MF_00184"/>
    </source>
</evidence>
<dbReference type="InterPro" id="IPR036621">
    <property type="entry name" value="Anticodon-bd_dom_sf"/>
</dbReference>
<dbReference type="AlphaFoldDB" id="A0A0G1K688"/>
<dbReference type="InterPro" id="IPR047246">
    <property type="entry name" value="ThrRS_anticodon"/>
</dbReference>
<dbReference type="Gene3D" id="3.30.54.20">
    <property type="match status" value="1"/>
</dbReference>
<feature type="binding site" evidence="13">
    <location>
        <position position="386"/>
    </location>
    <ligand>
        <name>Zn(2+)</name>
        <dbReference type="ChEBI" id="CHEBI:29105"/>
        <note>catalytic</note>
    </ligand>
</feature>
<dbReference type="GO" id="GO:0004829">
    <property type="term" value="F:threonine-tRNA ligase activity"/>
    <property type="evidence" value="ECO:0007669"/>
    <property type="project" value="UniProtKB-UniRule"/>
</dbReference>
<dbReference type="Gene3D" id="3.40.50.800">
    <property type="entry name" value="Anticodon-binding domain"/>
    <property type="match status" value="1"/>
</dbReference>
<dbReference type="InterPro" id="IPR002320">
    <property type="entry name" value="Thr-tRNA-ligase_IIa"/>
</dbReference>
<comment type="catalytic activity">
    <reaction evidence="12 13">
        <text>tRNA(Thr) + L-threonine + ATP = L-threonyl-tRNA(Thr) + AMP + diphosphate + H(+)</text>
        <dbReference type="Rhea" id="RHEA:24624"/>
        <dbReference type="Rhea" id="RHEA-COMP:9670"/>
        <dbReference type="Rhea" id="RHEA-COMP:9704"/>
        <dbReference type="ChEBI" id="CHEBI:15378"/>
        <dbReference type="ChEBI" id="CHEBI:30616"/>
        <dbReference type="ChEBI" id="CHEBI:33019"/>
        <dbReference type="ChEBI" id="CHEBI:57926"/>
        <dbReference type="ChEBI" id="CHEBI:78442"/>
        <dbReference type="ChEBI" id="CHEBI:78534"/>
        <dbReference type="ChEBI" id="CHEBI:456215"/>
        <dbReference type="EC" id="6.1.1.3"/>
    </reaction>
</comment>
<gene>
    <name evidence="13" type="primary">thrS</name>
    <name evidence="15" type="ORF">UW44_C0007G0022</name>
</gene>
<dbReference type="SUPFAM" id="SSF52954">
    <property type="entry name" value="Class II aaRS ABD-related"/>
    <property type="match status" value="1"/>
</dbReference>
<keyword evidence="6 13" id="KW-0547">Nucleotide-binding</keyword>
<evidence type="ECO:0000256" key="6">
    <source>
        <dbReference type="ARBA" id="ARBA00022741"/>
    </source>
</evidence>
<dbReference type="Pfam" id="PF03129">
    <property type="entry name" value="HGTP_anticodon"/>
    <property type="match status" value="1"/>
</dbReference>
<dbReference type="InterPro" id="IPR033728">
    <property type="entry name" value="ThrRS_core"/>
</dbReference>
<evidence type="ECO:0000256" key="10">
    <source>
        <dbReference type="ARBA" id="ARBA00022917"/>
    </source>
</evidence>
<accession>A0A0G1K688</accession>
<dbReference type="InterPro" id="IPR018163">
    <property type="entry name" value="Thr/Ala-tRNA-synth_IIc_edit"/>
</dbReference>
<dbReference type="GO" id="GO:0000049">
    <property type="term" value="F:tRNA binding"/>
    <property type="evidence" value="ECO:0007669"/>
    <property type="project" value="UniProtKB-KW"/>
</dbReference>
<dbReference type="CDD" id="cd00860">
    <property type="entry name" value="ThrRS_anticodon"/>
    <property type="match status" value="1"/>
</dbReference>
<dbReference type="InterPro" id="IPR006195">
    <property type="entry name" value="aa-tRNA-synth_II"/>
</dbReference>
<dbReference type="PRINTS" id="PR01047">
    <property type="entry name" value="TRNASYNTHTHR"/>
</dbReference>
<evidence type="ECO:0000313" key="15">
    <source>
        <dbReference type="EMBL" id="KKT51847.1"/>
    </source>
</evidence>
<feature type="domain" description="Aminoacyl-transfer RNA synthetases class-II family profile" evidence="14">
    <location>
        <begin position="241"/>
        <end position="538"/>
    </location>
</feature>
<evidence type="ECO:0000256" key="7">
    <source>
        <dbReference type="ARBA" id="ARBA00022833"/>
    </source>
</evidence>
<feature type="binding site" evidence="13">
    <location>
        <position position="515"/>
    </location>
    <ligand>
        <name>Zn(2+)</name>
        <dbReference type="ChEBI" id="CHEBI:29105"/>
        <note>catalytic</note>
    </ligand>
</feature>
<dbReference type="PROSITE" id="PS50862">
    <property type="entry name" value="AA_TRNA_LIGASE_II"/>
    <property type="match status" value="1"/>
</dbReference>
<dbReference type="NCBIfam" id="TIGR00418">
    <property type="entry name" value="thrS"/>
    <property type="match status" value="1"/>
</dbReference>
<dbReference type="SMART" id="SM00863">
    <property type="entry name" value="tRNA_SAD"/>
    <property type="match status" value="1"/>
</dbReference>
<keyword evidence="3 13" id="KW-0820">tRNA-binding</keyword>
<comment type="caution">
    <text evidence="15">The sequence shown here is derived from an EMBL/GenBank/DDBJ whole genome shotgun (WGS) entry which is preliminary data.</text>
</comment>
<dbReference type="InterPro" id="IPR004154">
    <property type="entry name" value="Anticodon-bd"/>
</dbReference>
<dbReference type="PANTHER" id="PTHR11451:SF44">
    <property type="entry name" value="THREONINE--TRNA LIGASE, CHLOROPLASTIC_MITOCHONDRIAL 2"/>
    <property type="match status" value="1"/>
</dbReference>
<keyword evidence="2 13" id="KW-0963">Cytoplasm</keyword>
<comment type="subcellular location">
    <subcellularLocation>
        <location evidence="13">Cytoplasm</location>
    </subcellularLocation>
</comment>
<comment type="subunit">
    <text evidence="13">Homodimer.</text>
</comment>
<dbReference type="Proteomes" id="UP000034006">
    <property type="component" value="Unassembled WGS sequence"/>
</dbReference>
<feature type="binding site" evidence="13">
    <location>
        <position position="335"/>
    </location>
    <ligand>
        <name>Zn(2+)</name>
        <dbReference type="ChEBI" id="CHEBI:29105"/>
        <note>catalytic</note>
    </ligand>
</feature>
<name>A0A0G1K688_9BACT</name>
<dbReference type="GO" id="GO:0006435">
    <property type="term" value="P:threonyl-tRNA aminoacylation"/>
    <property type="evidence" value="ECO:0007669"/>
    <property type="project" value="UniProtKB-UniRule"/>
</dbReference>
<dbReference type="FunFam" id="3.30.980.10:FF:000005">
    <property type="entry name" value="Threonyl-tRNA synthetase, mitochondrial"/>
    <property type="match status" value="1"/>
</dbReference>
<dbReference type="STRING" id="1618387.UW44_C0007G0022"/>
<dbReference type="SUPFAM" id="SSF55186">
    <property type="entry name" value="ThrRS/AlaRS common domain"/>
    <property type="match status" value="1"/>
</dbReference>
<dbReference type="CDD" id="cd00771">
    <property type="entry name" value="ThrRS_core"/>
    <property type="match status" value="1"/>
</dbReference>
<dbReference type="GO" id="GO:0005524">
    <property type="term" value="F:ATP binding"/>
    <property type="evidence" value="ECO:0007669"/>
    <property type="project" value="UniProtKB-UniRule"/>
</dbReference>
<protein>
    <recommendedName>
        <fullName evidence="13">Threonine--tRNA ligase</fullName>
        <ecNumber evidence="13">6.1.1.3</ecNumber>
    </recommendedName>
    <alternativeName>
        <fullName evidence="13">Threonyl-tRNA synthetase</fullName>
        <shortName evidence="13">ThrRS</shortName>
    </alternativeName>
</protein>
<comment type="cofactor">
    <cofactor evidence="13">
        <name>Zn(2+)</name>
        <dbReference type="ChEBI" id="CHEBI:29105"/>
    </cofactor>
    <text evidence="13">Binds 1 zinc ion per subunit.</text>
</comment>
<dbReference type="HAMAP" id="MF_00184">
    <property type="entry name" value="Thr_tRNA_synth"/>
    <property type="match status" value="1"/>
</dbReference>
<dbReference type="EMBL" id="LCIH01000007">
    <property type="protein sequence ID" value="KKT51847.1"/>
    <property type="molecule type" value="Genomic_DNA"/>
</dbReference>
<keyword evidence="10 13" id="KW-0648">Protein biosynthesis</keyword>
<dbReference type="PANTHER" id="PTHR11451">
    <property type="entry name" value="THREONINE-TRNA LIGASE"/>
    <property type="match status" value="1"/>
</dbReference>
<evidence type="ECO:0000256" key="11">
    <source>
        <dbReference type="ARBA" id="ARBA00023146"/>
    </source>
</evidence>
<dbReference type="InterPro" id="IPR002314">
    <property type="entry name" value="aa-tRNA-synt_IIb"/>
</dbReference>
<evidence type="ECO:0000256" key="3">
    <source>
        <dbReference type="ARBA" id="ARBA00022555"/>
    </source>
</evidence>
<dbReference type="Pfam" id="PF07973">
    <property type="entry name" value="tRNA_SAD"/>
    <property type="match status" value="1"/>
</dbReference>
<organism evidence="15 16">
    <name type="scientific">Candidatus Collierbacteria bacterium GW2011_GWB2_44_22</name>
    <dbReference type="NCBI Taxonomy" id="1618387"/>
    <lineage>
        <taxon>Bacteria</taxon>
        <taxon>Candidatus Collieribacteriota</taxon>
    </lineage>
</organism>
<proteinExistence type="inferred from homology"/>
<evidence type="ECO:0000256" key="2">
    <source>
        <dbReference type="ARBA" id="ARBA00022490"/>
    </source>
</evidence>
<keyword evidence="5 13" id="KW-0479">Metal-binding</keyword>
<evidence type="ECO:0000256" key="9">
    <source>
        <dbReference type="ARBA" id="ARBA00022884"/>
    </source>
</evidence>
<dbReference type="Gene3D" id="3.30.980.10">
    <property type="entry name" value="Threonyl-trna Synthetase, Chain A, domain 2"/>
    <property type="match status" value="1"/>
</dbReference>
<dbReference type="InterPro" id="IPR012947">
    <property type="entry name" value="tRNA_SAD"/>
</dbReference>
<evidence type="ECO:0000256" key="8">
    <source>
        <dbReference type="ARBA" id="ARBA00022840"/>
    </source>
</evidence>
<keyword evidence="7 13" id="KW-0862">Zinc</keyword>
<dbReference type="GO" id="GO:0005737">
    <property type="term" value="C:cytoplasm"/>
    <property type="evidence" value="ECO:0007669"/>
    <property type="project" value="UniProtKB-SubCell"/>
</dbReference>
<dbReference type="FunFam" id="3.40.50.800:FF:000001">
    <property type="entry name" value="Threonine--tRNA ligase"/>
    <property type="match status" value="1"/>
</dbReference>
<dbReference type="GO" id="GO:0046872">
    <property type="term" value="F:metal ion binding"/>
    <property type="evidence" value="ECO:0007669"/>
    <property type="project" value="UniProtKB-KW"/>
</dbReference>
<dbReference type="EC" id="6.1.1.3" evidence="13"/>
<keyword evidence="8 13" id="KW-0067">ATP-binding</keyword>
<evidence type="ECO:0000256" key="12">
    <source>
        <dbReference type="ARBA" id="ARBA00049515"/>
    </source>
</evidence>
<dbReference type="PATRIC" id="fig|1618387.3.peg.598"/>
<dbReference type="FunFam" id="3.30.930.10:FF:000002">
    <property type="entry name" value="Threonine--tRNA ligase"/>
    <property type="match status" value="1"/>
</dbReference>
<dbReference type="Pfam" id="PF00587">
    <property type="entry name" value="tRNA-synt_2b"/>
    <property type="match status" value="1"/>
</dbReference>
<comment type="caution">
    <text evidence="13">Lacks conserved residue(s) required for the propagation of feature annotation.</text>
</comment>
<evidence type="ECO:0000256" key="5">
    <source>
        <dbReference type="ARBA" id="ARBA00022723"/>
    </source>
</evidence>
<sequence length="641" mass="74248">MPCGKAILSCSEKFSEYRETMLFRFAQSFHHWITTWRYLFRKNMSKKLDDKYIKMDESKQKMLKLRHTAEHVLHTAMQKLYPNLKKAMGPATDEGFYFDFDLEEKVTEADFPAIEKEMARIIRSESKMVRREIDADEAKKIFDGNPYKMEWVDEIAGRGEKFSTYQMTLPNGKVIDEDLCSGPHLDSVSEIGAFRLLSIAGAYWHGDEKNKMLTRIYGTAYETQEELDKYIWQQEEAKKRDHRKLGKEMDLFSFSDLVGSGLPLYSPKGAFIRRKLTEFVESVQVAQGYFQVWTPQIAKADLFKTSGHYDKYKGDMFRVVSNYSDEEMFLKPMNCPQHTQIYAAQPRSYRDLPLRLTDFAMLYRDEKPGELSGLGRVRSFSQDDCHIFCREDQVDAEIDMALQMTKKVMDTFGFKYKYRLSTRDVEHPEKYLGDPAVWDRVEKWAVEIMERNNIPYYDGPGEAAFYAPKMDLVATDALGREWQLSTLQIDYVMPERFNLVYTDQNGEQKHPVMLHRAILGSAERAMMILIEHYAGAFPVWLSPTQVTILPVSEKTMGYSEKIAKELKEKGLRVELNSDADSLGKKIRNAEASKVPYMLILGEKEVESGKVSVRARGQKDLGVMTLADFAEMIIKEEMNKTT</sequence>
<dbReference type="Gene3D" id="3.30.930.10">
    <property type="entry name" value="Bira Bifunctional Protein, Domain 2"/>
    <property type="match status" value="1"/>
</dbReference>
<dbReference type="InterPro" id="IPR045864">
    <property type="entry name" value="aa-tRNA-synth_II/BPL/LPL"/>
</dbReference>
<keyword evidence="11 13" id="KW-0030">Aminoacyl-tRNA synthetase</keyword>
<reference evidence="15 16" key="1">
    <citation type="journal article" date="2015" name="Nature">
        <title>rRNA introns, odd ribosomes, and small enigmatic genomes across a large radiation of phyla.</title>
        <authorList>
            <person name="Brown C.T."/>
            <person name="Hug L.A."/>
            <person name="Thomas B.C."/>
            <person name="Sharon I."/>
            <person name="Castelle C.J."/>
            <person name="Singh A."/>
            <person name="Wilkins M.J."/>
            <person name="Williams K.H."/>
            <person name="Banfield J.F."/>
        </authorList>
    </citation>
    <scope>NUCLEOTIDE SEQUENCE [LARGE SCALE GENOMIC DNA]</scope>
</reference>
<evidence type="ECO:0000259" key="14">
    <source>
        <dbReference type="PROSITE" id="PS50862"/>
    </source>
</evidence>